<gene>
    <name evidence="1" type="ORF">A6122_0080</name>
</gene>
<evidence type="ECO:0000313" key="1">
    <source>
        <dbReference type="EMBL" id="AND15249.1"/>
    </source>
</evidence>
<accession>A0A160KQ40</accession>
<dbReference type="Proteomes" id="UP000077071">
    <property type="component" value="Chromosome"/>
</dbReference>
<name>A0A160KQ40_9MICO</name>
<proteinExistence type="predicted"/>
<organism evidence="1 2">
    <name type="scientific">Rathayibacter tritici</name>
    <dbReference type="NCBI Taxonomy" id="33888"/>
    <lineage>
        <taxon>Bacteria</taxon>
        <taxon>Bacillati</taxon>
        <taxon>Actinomycetota</taxon>
        <taxon>Actinomycetes</taxon>
        <taxon>Micrococcales</taxon>
        <taxon>Microbacteriaceae</taxon>
        <taxon>Rathayibacter</taxon>
    </lineage>
</organism>
<reference evidence="1 2" key="1">
    <citation type="submission" date="2016-05" db="EMBL/GenBank/DDBJ databases">
        <title>Complete genome sequence of Rathayibacter tritici NCPPB 1953.</title>
        <authorList>
            <person name="Park J."/>
            <person name="Lee H.-H."/>
            <person name="Lee S.-W."/>
            <person name="Seo Y.-S."/>
        </authorList>
    </citation>
    <scope>NUCLEOTIDE SEQUENCE [LARGE SCALE GENOMIC DNA]</scope>
    <source>
        <strain evidence="1 2">NCPPB 1953</strain>
    </source>
</reference>
<dbReference type="KEGG" id="rtn:A6122_0080"/>
<dbReference type="AlphaFoldDB" id="A0A160KQ40"/>
<keyword evidence="2" id="KW-1185">Reference proteome</keyword>
<evidence type="ECO:0000313" key="2">
    <source>
        <dbReference type="Proteomes" id="UP000077071"/>
    </source>
</evidence>
<sequence>MASVPISTARYLGTLGAVNAWDFWIETTTPNFFGGPDTVSRALDETLLTELTQGPVTGHADLETAVALARFTHEEFEDHATKGADISQDQSALVMRALLALLTRLGIDRTRFSPPFIDFDTFSKHWRSVGATGSGSWQVRRDLLDGIFNPLHGLLREREARSITSTLATAISPHRVTGWPRVDEEVAEMRKHFEIASSQQDYSNIGNDCVSLLEALSETVYDHARHQRGDDPEPPVQMTKERLTRYIEVELVGSDNAGLRKLARAAIEFAQAVKHRRSTVTRQESGIAADAVILLANLLRRLQL</sequence>
<dbReference type="PATRIC" id="fig|33888.3.peg.95"/>
<dbReference type="EMBL" id="CP015515">
    <property type="protein sequence ID" value="AND15249.1"/>
    <property type="molecule type" value="Genomic_DNA"/>
</dbReference>
<protein>
    <submittedName>
        <fullName evidence="1">Uncharacterized protein</fullName>
    </submittedName>
</protein>